<organism evidence="3 5">
    <name type="scientific">Perkinsus olseni</name>
    <name type="common">Perkinsus atlanticus</name>
    <dbReference type="NCBI Taxonomy" id="32597"/>
    <lineage>
        <taxon>Eukaryota</taxon>
        <taxon>Sar</taxon>
        <taxon>Alveolata</taxon>
        <taxon>Perkinsozoa</taxon>
        <taxon>Perkinsea</taxon>
        <taxon>Perkinsida</taxon>
        <taxon>Perkinsidae</taxon>
        <taxon>Perkinsus</taxon>
    </lineage>
</organism>
<gene>
    <name evidence="3" type="ORF">FOL46_009156</name>
    <name evidence="2" type="ORF">FOZ61_010780</name>
</gene>
<dbReference type="OrthoDB" id="432863at2759"/>
<proteinExistence type="predicted"/>
<reference evidence="4 5" key="1">
    <citation type="submission" date="2020-04" db="EMBL/GenBank/DDBJ databases">
        <title>Perkinsus olseni comparative genomics.</title>
        <authorList>
            <person name="Bogema D.R."/>
        </authorList>
    </citation>
    <scope>NUCLEOTIDE SEQUENCE [LARGE SCALE GENOMIC DNA]</scope>
    <source>
        <strain evidence="2">ATCC PRA-179</strain>
        <strain evidence="3">ATCC PRA-31</strain>
    </source>
</reference>
<evidence type="ECO:0000313" key="3">
    <source>
        <dbReference type="EMBL" id="KAF4672328.1"/>
    </source>
</evidence>
<dbReference type="Proteomes" id="UP000572268">
    <property type="component" value="Unassembled WGS sequence"/>
</dbReference>
<evidence type="ECO:0000313" key="4">
    <source>
        <dbReference type="Proteomes" id="UP000570595"/>
    </source>
</evidence>
<evidence type="ECO:0000313" key="5">
    <source>
        <dbReference type="Proteomes" id="UP000572268"/>
    </source>
</evidence>
<dbReference type="EMBL" id="JABAHT010000091">
    <property type="protein sequence ID" value="KAF4665572.1"/>
    <property type="molecule type" value="Genomic_DNA"/>
</dbReference>
<accession>A0A7J6ML50</accession>
<name>A0A7J6ML50_PEROL</name>
<dbReference type="AlphaFoldDB" id="A0A7J6ML50"/>
<feature type="compositionally biased region" description="Low complexity" evidence="1">
    <location>
        <begin position="117"/>
        <end position="126"/>
    </location>
</feature>
<evidence type="ECO:0000313" key="2">
    <source>
        <dbReference type="EMBL" id="KAF4665572.1"/>
    </source>
</evidence>
<comment type="caution">
    <text evidence="3">The sequence shown here is derived from an EMBL/GenBank/DDBJ whole genome shotgun (WGS) entry which is preliminary data.</text>
</comment>
<dbReference type="Proteomes" id="UP000570595">
    <property type="component" value="Unassembled WGS sequence"/>
</dbReference>
<sequence>MESVLAWFFHFPSISPTRATLEFEAELATVLEESKVTFEAEERQRRRKPLPERRAFDEDGNGRESKRMLTRSLTQTFSELEKDNSNPRRQSRIVRDAEASLMALAARSKERRKQNPSSDSTSSSVKSSECAASVVSSLDSTAVRVEAALATLNVQVVDMGSRNTSEDGDEMYNQCFYLSLAASWLATISEGFIDLKESADSIKETALSLKRFIEGRVIEAHPGWVGSGQVGENIQAFSDFLPYAMCRASSSRGPMNDLCVVIVSEIGQADFYIGRQFSDAESDVILIYHSPGHYQCVLQSDGLPLRRRAVRKALERCGVVVVETRDV</sequence>
<evidence type="ECO:0000256" key="1">
    <source>
        <dbReference type="SAM" id="MobiDB-lite"/>
    </source>
</evidence>
<feature type="region of interest" description="Disordered" evidence="1">
    <location>
        <begin position="38"/>
        <end position="69"/>
    </location>
</feature>
<feature type="region of interest" description="Disordered" evidence="1">
    <location>
        <begin position="106"/>
        <end position="126"/>
    </location>
</feature>
<feature type="compositionally biased region" description="Basic and acidic residues" evidence="1">
    <location>
        <begin position="38"/>
        <end position="67"/>
    </location>
</feature>
<protein>
    <submittedName>
        <fullName evidence="3">Uncharacterized protein</fullName>
    </submittedName>
</protein>
<dbReference type="EMBL" id="JABANN010000080">
    <property type="protein sequence ID" value="KAF4672328.1"/>
    <property type="molecule type" value="Genomic_DNA"/>
</dbReference>